<evidence type="ECO:0000313" key="4">
    <source>
        <dbReference type="Proteomes" id="UP000627984"/>
    </source>
</evidence>
<proteinExistence type="predicted"/>
<feature type="compositionally biased region" description="Low complexity" evidence="1">
    <location>
        <begin position="249"/>
        <end position="264"/>
    </location>
</feature>
<dbReference type="Proteomes" id="UP000627984">
    <property type="component" value="Unassembled WGS sequence"/>
</dbReference>
<accession>A0AA37BDN9</accession>
<evidence type="ECO:0000256" key="1">
    <source>
        <dbReference type="SAM" id="MobiDB-lite"/>
    </source>
</evidence>
<protein>
    <submittedName>
        <fullName evidence="3">Uncharacterized protein</fullName>
    </submittedName>
</protein>
<feature type="compositionally biased region" description="Low complexity" evidence="1">
    <location>
        <begin position="56"/>
        <end position="65"/>
    </location>
</feature>
<keyword evidence="2" id="KW-0472">Membrane</keyword>
<evidence type="ECO:0000313" key="3">
    <source>
        <dbReference type="EMBL" id="GGK55242.1"/>
    </source>
</evidence>
<feature type="compositionally biased region" description="Low complexity" evidence="1">
    <location>
        <begin position="214"/>
        <end position="232"/>
    </location>
</feature>
<keyword evidence="2" id="KW-0812">Transmembrane</keyword>
<reference evidence="3" key="2">
    <citation type="submission" date="2022-09" db="EMBL/GenBank/DDBJ databases">
        <authorList>
            <person name="Sun Q."/>
            <person name="Ohkuma M."/>
        </authorList>
    </citation>
    <scope>NUCLEOTIDE SEQUENCE</scope>
    <source>
        <strain evidence="3">JCM 3093</strain>
    </source>
</reference>
<feature type="compositionally biased region" description="Low complexity" evidence="1">
    <location>
        <begin position="102"/>
        <end position="119"/>
    </location>
</feature>
<feature type="region of interest" description="Disordered" evidence="1">
    <location>
        <begin position="412"/>
        <end position="436"/>
    </location>
</feature>
<dbReference type="AlphaFoldDB" id="A0AA37BDN9"/>
<feature type="compositionally biased region" description="Pro residues" evidence="1">
    <location>
        <begin position="179"/>
        <end position="192"/>
    </location>
</feature>
<gene>
    <name evidence="3" type="ORF">GCM10010126_13470</name>
</gene>
<feature type="region of interest" description="Disordered" evidence="1">
    <location>
        <begin position="1"/>
        <end position="374"/>
    </location>
</feature>
<comment type="caution">
    <text evidence="3">The sequence shown here is derived from an EMBL/GenBank/DDBJ whole genome shotgun (WGS) entry which is preliminary data.</text>
</comment>
<evidence type="ECO:0000256" key="2">
    <source>
        <dbReference type="SAM" id="Phobius"/>
    </source>
</evidence>
<keyword evidence="2" id="KW-1133">Transmembrane helix</keyword>
<name>A0AA37BDN9_9ACTN</name>
<organism evidence="3 4">
    <name type="scientific">Planomonospora parontospora</name>
    <dbReference type="NCBI Taxonomy" id="58119"/>
    <lineage>
        <taxon>Bacteria</taxon>
        <taxon>Bacillati</taxon>
        <taxon>Actinomycetota</taxon>
        <taxon>Actinomycetes</taxon>
        <taxon>Streptosporangiales</taxon>
        <taxon>Streptosporangiaceae</taxon>
        <taxon>Planomonospora</taxon>
    </lineage>
</organism>
<dbReference type="EMBL" id="BMQD01000003">
    <property type="protein sequence ID" value="GGK55242.1"/>
    <property type="molecule type" value="Genomic_DNA"/>
</dbReference>
<reference evidence="3" key="1">
    <citation type="journal article" date="2014" name="Int. J. Syst. Evol. Microbiol.">
        <title>Complete genome sequence of Corynebacterium casei LMG S-19264T (=DSM 44701T), isolated from a smear-ripened cheese.</title>
        <authorList>
            <consortium name="US DOE Joint Genome Institute (JGI-PGF)"/>
            <person name="Walter F."/>
            <person name="Albersmeier A."/>
            <person name="Kalinowski J."/>
            <person name="Ruckert C."/>
        </authorList>
    </citation>
    <scope>NUCLEOTIDE SEQUENCE</scope>
    <source>
        <strain evidence="3">JCM 3093</strain>
    </source>
</reference>
<sequence>MRGQESGSEHERETDGSVVPATPPPSFGQPSSHVPRTDLAGGEQSHVPPARPEPEPAAGRPWAAPDDGGTSYDWLAPTGEEDVLAPPPGGPAAPAWQPPPAFTAAAAGIQVWPSPSADAPVPPPWPAATGEPVEELSWPDSDEGARPGEAGRPTGRPSHLGSPAADNPENTVDTRVPAPAAPDPQEPLPPVADPQEPGPAEADRPDLPPPAPGGSPSAPGGSAPAPGGLAPAPSGPGPTGHPGHPGPPAAEHAVPTAPTAPTAPQELTAGHAVPPSSVPQPSTAERSAPPAVQPPAAEPPVNLPATLPAPGPVPSPADQPTPPGGFPVVPPPFPPPVPPGGELPALVGPAVERGPFEPPSAITSGPPAPPAAAPVTPGRGRIVLVAAAVAVVVGGIGTGAFFAYRSFNAADPQPVRPSAVPETGDPSAESPENIPTEELIDTTLLNSELTDPGKMTLADAFARKVTLSGTTFTRVKTHLTQDCDKAAAGAFATALEDGDCRRVLRATYVDRKKKYAVTTGVAVLPTRESAVKVDQAKNLEKNLWFRGLRGASGSGAERMHIAGGYAAGLVWGRYIVFSYATFADGHTPTAKEKSLGKLSGAFRDQTSKVVERRLTR</sequence>
<feature type="transmembrane region" description="Helical" evidence="2">
    <location>
        <begin position="382"/>
        <end position="404"/>
    </location>
</feature>
<feature type="compositionally biased region" description="Pro residues" evidence="1">
    <location>
        <begin position="85"/>
        <end position="101"/>
    </location>
</feature>
<feature type="compositionally biased region" description="Pro residues" evidence="1">
    <location>
        <begin position="291"/>
        <end position="341"/>
    </location>
</feature>